<gene>
    <name evidence="2" type="ORF">ACFQVD_08370</name>
</gene>
<feature type="transmembrane region" description="Helical" evidence="1">
    <location>
        <begin position="38"/>
        <end position="56"/>
    </location>
</feature>
<keyword evidence="3" id="KW-1185">Reference proteome</keyword>
<accession>A0ABW2SXB3</accession>
<dbReference type="Proteomes" id="UP001596514">
    <property type="component" value="Unassembled WGS sequence"/>
</dbReference>
<proteinExistence type="predicted"/>
<evidence type="ECO:0000313" key="3">
    <source>
        <dbReference type="Proteomes" id="UP001596514"/>
    </source>
</evidence>
<keyword evidence="1" id="KW-1133">Transmembrane helix</keyword>
<sequence length="65" mass="6442">MPLISVRAAVVFGAAFVLAVTAAALVVADGSSWPKALGVAGATFGIVLAAANNVIASPDDQQHPR</sequence>
<evidence type="ECO:0000313" key="2">
    <source>
        <dbReference type="EMBL" id="MFC7600121.1"/>
    </source>
</evidence>
<name>A0ABW2SXB3_9ACTN</name>
<organism evidence="2 3">
    <name type="scientific">Streptosporangium amethystogenes subsp. fukuiense</name>
    <dbReference type="NCBI Taxonomy" id="698418"/>
    <lineage>
        <taxon>Bacteria</taxon>
        <taxon>Bacillati</taxon>
        <taxon>Actinomycetota</taxon>
        <taxon>Actinomycetes</taxon>
        <taxon>Streptosporangiales</taxon>
        <taxon>Streptosporangiaceae</taxon>
        <taxon>Streptosporangium</taxon>
    </lineage>
</organism>
<reference evidence="3" key="1">
    <citation type="journal article" date="2019" name="Int. J. Syst. Evol. Microbiol.">
        <title>The Global Catalogue of Microorganisms (GCM) 10K type strain sequencing project: providing services to taxonomists for standard genome sequencing and annotation.</title>
        <authorList>
            <consortium name="The Broad Institute Genomics Platform"/>
            <consortium name="The Broad Institute Genome Sequencing Center for Infectious Disease"/>
            <person name="Wu L."/>
            <person name="Ma J."/>
        </authorList>
    </citation>
    <scope>NUCLEOTIDE SEQUENCE [LARGE SCALE GENOMIC DNA]</scope>
    <source>
        <strain evidence="3">JCM 10083</strain>
    </source>
</reference>
<dbReference type="RefSeq" id="WP_343976881.1">
    <property type="nucleotide sequence ID" value="NZ_BAAAGK010000145.1"/>
</dbReference>
<dbReference type="EMBL" id="JBHTEE010000001">
    <property type="protein sequence ID" value="MFC7600121.1"/>
    <property type="molecule type" value="Genomic_DNA"/>
</dbReference>
<evidence type="ECO:0000256" key="1">
    <source>
        <dbReference type="SAM" id="Phobius"/>
    </source>
</evidence>
<keyword evidence="1" id="KW-0472">Membrane</keyword>
<keyword evidence="1" id="KW-0812">Transmembrane</keyword>
<comment type="caution">
    <text evidence="2">The sequence shown here is derived from an EMBL/GenBank/DDBJ whole genome shotgun (WGS) entry which is preliminary data.</text>
</comment>
<protein>
    <submittedName>
        <fullName evidence="2">Uncharacterized protein</fullName>
    </submittedName>
</protein>